<dbReference type="GO" id="GO:0004540">
    <property type="term" value="F:RNA nuclease activity"/>
    <property type="evidence" value="ECO:0007669"/>
    <property type="project" value="InterPro"/>
</dbReference>
<evidence type="ECO:0000256" key="5">
    <source>
        <dbReference type="ARBA" id="ARBA00022801"/>
    </source>
</evidence>
<dbReference type="PANTHER" id="PTHR34139:SF1">
    <property type="entry name" value="RNASE MJ1380-RELATED"/>
    <property type="match status" value="1"/>
</dbReference>
<dbReference type="GO" id="GO:0016787">
    <property type="term" value="F:hydrolase activity"/>
    <property type="evidence" value="ECO:0007669"/>
    <property type="project" value="UniProtKB-KW"/>
</dbReference>
<organism evidence="6 7">
    <name type="scientific">Actinomyces johnsonii</name>
    <dbReference type="NCBI Taxonomy" id="544581"/>
    <lineage>
        <taxon>Bacteria</taxon>
        <taxon>Bacillati</taxon>
        <taxon>Actinomycetota</taxon>
        <taxon>Actinomycetes</taxon>
        <taxon>Actinomycetales</taxon>
        <taxon>Actinomycetaceae</taxon>
        <taxon>Actinomyces</taxon>
    </lineage>
</organism>
<accession>A0A508ADY7</accession>
<evidence type="ECO:0000313" key="6">
    <source>
        <dbReference type="EMBL" id="TQD44012.1"/>
    </source>
</evidence>
<evidence type="ECO:0000256" key="4">
    <source>
        <dbReference type="ARBA" id="ARBA00022741"/>
    </source>
</evidence>
<keyword evidence="4" id="KW-0547">Nucleotide-binding</keyword>
<dbReference type="InterPro" id="IPR008201">
    <property type="entry name" value="HepT-like"/>
</dbReference>
<keyword evidence="2" id="KW-1277">Toxin-antitoxin system</keyword>
<dbReference type="Proteomes" id="UP000319010">
    <property type="component" value="Unassembled WGS sequence"/>
</dbReference>
<evidence type="ECO:0000313" key="7">
    <source>
        <dbReference type="Proteomes" id="UP000319010"/>
    </source>
</evidence>
<keyword evidence="1" id="KW-0597">Phosphoprotein</keyword>
<dbReference type="EMBL" id="VICB01000004">
    <property type="protein sequence ID" value="TQD44012.1"/>
    <property type="molecule type" value="Genomic_DNA"/>
</dbReference>
<proteinExistence type="predicted"/>
<evidence type="ECO:0000256" key="3">
    <source>
        <dbReference type="ARBA" id="ARBA00022722"/>
    </source>
</evidence>
<dbReference type="GO" id="GO:0110001">
    <property type="term" value="C:toxin-antitoxin complex"/>
    <property type="evidence" value="ECO:0007669"/>
    <property type="project" value="InterPro"/>
</dbReference>
<dbReference type="InterPro" id="IPR051813">
    <property type="entry name" value="HepT_RNase_toxin"/>
</dbReference>
<gene>
    <name evidence="6" type="ORF">FK256_02890</name>
</gene>
<reference evidence="6 7" key="1">
    <citation type="submission" date="2019-06" db="EMBL/GenBank/DDBJ databases">
        <title>Draft genome sequence of Actinomyces johnsonii CCUG 34287T.</title>
        <authorList>
            <person name="Salva-Serra F."/>
            <person name="Cardew S."/>
            <person name="Moore E."/>
        </authorList>
    </citation>
    <scope>NUCLEOTIDE SEQUENCE [LARGE SCALE GENOMIC DNA]</scope>
    <source>
        <strain evidence="6 7">CCUG 34287</strain>
    </source>
</reference>
<keyword evidence="5" id="KW-0378">Hydrolase</keyword>
<dbReference type="GO" id="GO:0000166">
    <property type="term" value="F:nucleotide binding"/>
    <property type="evidence" value="ECO:0007669"/>
    <property type="project" value="UniProtKB-KW"/>
</dbReference>
<evidence type="ECO:0000256" key="1">
    <source>
        <dbReference type="ARBA" id="ARBA00022553"/>
    </source>
</evidence>
<keyword evidence="3" id="KW-0540">Nuclease</keyword>
<dbReference type="Pfam" id="PF01934">
    <property type="entry name" value="HepT-like"/>
    <property type="match status" value="1"/>
</dbReference>
<name>A0A508ADY7_9ACTO</name>
<evidence type="ECO:0000256" key="2">
    <source>
        <dbReference type="ARBA" id="ARBA00022649"/>
    </source>
</evidence>
<sequence>MSMRPESYAHIWDALQAVRALRRFTQGVSEEEYLSNLMLSSAVERQIEILGEALNRVRKSDPQTVNQIPDIHRIIGMRNIIAHEYGSLDSQLVWAAATTRVVMLETILAEMLQDTHWPE</sequence>
<protein>
    <submittedName>
        <fullName evidence="6">DUF86 domain-containing protein</fullName>
    </submittedName>
</protein>
<dbReference type="PANTHER" id="PTHR34139">
    <property type="entry name" value="UPF0331 PROTEIN MJ0127"/>
    <property type="match status" value="1"/>
</dbReference>
<dbReference type="AlphaFoldDB" id="A0A508ADY7"/>
<comment type="caution">
    <text evidence="6">The sequence shown here is derived from an EMBL/GenBank/DDBJ whole genome shotgun (WGS) entry which is preliminary data.</text>
</comment>